<reference evidence="1 2" key="1">
    <citation type="submission" date="2015-03" db="EMBL/GenBank/DDBJ databases">
        <title>Luteipulveratus halotolerans sp. nov., a novel actinobacterium (Dermacoccaceae) from Sarawak, Malaysia.</title>
        <authorList>
            <person name="Juboi H."/>
            <person name="Basik A."/>
            <person name="Shamsul S.S."/>
            <person name="Arnold P."/>
            <person name="Schmitt E.K."/>
            <person name="Sanglier J.-J."/>
            <person name="Yeo T."/>
        </authorList>
    </citation>
    <scope>NUCLEOTIDE SEQUENCE [LARGE SCALE GENOMIC DNA]</scope>
    <source>
        <strain evidence="1 2">MN07-A0370</strain>
    </source>
</reference>
<dbReference type="AlphaFoldDB" id="A0A0K1JIN5"/>
<dbReference type="OrthoDB" id="5144211at2"/>
<dbReference type="RefSeq" id="WP_052591779.1">
    <property type="nucleotide sequence ID" value="NZ_CP011112.1"/>
</dbReference>
<dbReference type="EMBL" id="CP011112">
    <property type="protein sequence ID" value="AKU16443.1"/>
    <property type="molecule type" value="Genomic_DNA"/>
</dbReference>
<evidence type="ECO:0000313" key="2">
    <source>
        <dbReference type="Proteomes" id="UP000066480"/>
    </source>
</evidence>
<accession>A0A0K1JIN5</accession>
<keyword evidence="2" id="KW-1185">Reference proteome</keyword>
<dbReference type="STRING" id="571913.VV02_12150"/>
<sequence>MTAVEPLALSHRDAEPADAREPVWLARLTDEELVLLGAEHPIVVLPHYEELPPASQDVAVRTAHRSLLARGVEVADDGRALRVPQEVSDLLDVRGGAEWVLVVRRRVTVRDDSWPSGDGGPGGAAPTREVETQLYGHLVDDFVLLEEVDATGQHEFHALDVPALDDVLRGHLEHPDVVDGVGSTITLDLEGIAHGEGDVHLEQLGRVTVQVDATLWRRGPQPAPVLLGLMLGPDGCWASRAVYGAKGPVVLEPVPVSALGELVTSLLGARG</sequence>
<protein>
    <submittedName>
        <fullName evidence="1">Uncharacterized protein</fullName>
    </submittedName>
</protein>
<evidence type="ECO:0000313" key="1">
    <source>
        <dbReference type="EMBL" id="AKU16443.1"/>
    </source>
</evidence>
<name>A0A0K1JIN5_9MICO</name>
<dbReference type="KEGG" id="lmoi:VV02_12150"/>
<proteinExistence type="predicted"/>
<organism evidence="1 2">
    <name type="scientific">Luteipulveratus mongoliensis</name>
    <dbReference type="NCBI Taxonomy" id="571913"/>
    <lineage>
        <taxon>Bacteria</taxon>
        <taxon>Bacillati</taxon>
        <taxon>Actinomycetota</taxon>
        <taxon>Actinomycetes</taxon>
        <taxon>Micrococcales</taxon>
        <taxon>Dermacoccaceae</taxon>
        <taxon>Luteipulveratus</taxon>
    </lineage>
</organism>
<gene>
    <name evidence="1" type="ORF">VV02_12150</name>
</gene>
<dbReference type="Proteomes" id="UP000066480">
    <property type="component" value="Chromosome"/>
</dbReference>